<dbReference type="PROSITE" id="PS51934">
    <property type="entry name" value="LRAT"/>
    <property type="match status" value="1"/>
</dbReference>
<evidence type="ECO:0000256" key="1">
    <source>
        <dbReference type="SAM" id="Phobius"/>
    </source>
</evidence>
<comment type="caution">
    <text evidence="3">The sequence shown here is derived from an EMBL/GenBank/DDBJ whole genome shotgun (WGS) entry which is preliminary data.</text>
</comment>
<dbReference type="Gene3D" id="3.90.1720.10">
    <property type="entry name" value="endopeptidase domain like (from Nostoc punctiforme)"/>
    <property type="match status" value="1"/>
</dbReference>
<feature type="transmembrane region" description="Helical" evidence="1">
    <location>
        <begin position="273"/>
        <end position="298"/>
    </location>
</feature>
<dbReference type="Pfam" id="PF04970">
    <property type="entry name" value="LRAT"/>
    <property type="match status" value="1"/>
</dbReference>
<reference evidence="3" key="1">
    <citation type="submission" date="2021-02" db="EMBL/GenBank/DDBJ databases">
        <authorList>
            <person name="Nowell W R."/>
        </authorList>
    </citation>
    <scope>NUCLEOTIDE SEQUENCE</scope>
</reference>
<proteinExistence type="predicted"/>
<evidence type="ECO:0000313" key="4">
    <source>
        <dbReference type="Proteomes" id="UP000663828"/>
    </source>
</evidence>
<organism evidence="3 4">
    <name type="scientific">Adineta ricciae</name>
    <name type="common">Rotifer</name>
    <dbReference type="NCBI Taxonomy" id="249248"/>
    <lineage>
        <taxon>Eukaryota</taxon>
        <taxon>Metazoa</taxon>
        <taxon>Spiralia</taxon>
        <taxon>Gnathifera</taxon>
        <taxon>Rotifera</taxon>
        <taxon>Eurotatoria</taxon>
        <taxon>Bdelloidea</taxon>
        <taxon>Adinetida</taxon>
        <taxon>Adinetidae</taxon>
        <taxon>Adineta</taxon>
    </lineage>
</organism>
<sequence>RGDHVYALRKMGIYQHHGIVITYADAQRLKPIPGVIEPFMVIEQNRGDTGKTKFDGLNVVSLEIFQAGHSLRRVQYSENPFLYGIKRRGSCRLDLAIPPDLIVENAILIYNEERSKWSTYSLLKRNCEHFAFICCTDQSRLSEQMLAKWDLLSGTISTVVMTGTSVLFGFLKGFLKSVVRIGEKLVPSSLTNLTITSVDEFVKASLPGNLITAGIAFIVEVVILTVRWLVHCWFYRKRKYCNGNKEECTKNKEKYEDKLASGYAIKTRIYVKCLIQAATANGASIGFSIAGGIIGAFIPLPGATVGFSILFGFIGYAIVRWGTGVLMNFLEKLFEDKYVSLSAGENEPWCQCMV</sequence>
<keyword evidence="4" id="KW-1185">Reference proteome</keyword>
<feature type="domain" description="LRAT" evidence="2">
    <location>
        <begin position="6"/>
        <end position="144"/>
    </location>
</feature>
<dbReference type="AlphaFoldDB" id="A0A816GCW2"/>
<keyword evidence="1" id="KW-1133">Transmembrane helix</keyword>
<dbReference type="PANTHER" id="PTHR46137">
    <property type="entry name" value="OS05G0310600 PROTEIN"/>
    <property type="match status" value="1"/>
</dbReference>
<evidence type="ECO:0000259" key="2">
    <source>
        <dbReference type="PROSITE" id="PS51934"/>
    </source>
</evidence>
<name>A0A816GCW2_ADIRI</name>
<dbReference type="InterPro" id="IPR007053">
    <property type="entry name" value="LRAT_dom"/>
</dbReference>
<feature type="non-terminal residue" evidence="3">
    <location>
        <position position="1"/>
    </location>
</feature>
<feature type="transmembrane region" description="Helical" evidence="1">
    <location>
        <begin position="304"/>
        <end position="330"/>
    </location>
</feature>
<keyword evidence="1" id="KW-0472">Membrane</keyword>
<keyword evidence="1" id="KW-0812">Transmembrane</keyword>
<protein>
    <recommendedName>
        <fullName evidence="2">LRAT domain-containing protein</fullName>
    </recommendedName>
</protein>
<gene>
    <name evidence="3" type="ORF">XAT740_LOCUS58860</name>
</gene>
<feature type="transmembrane region" description="Helical" evidence="1">
    <location>
        <begin position="210"/>
        <end position="230"/>
    </location>
</feature>
<accession>A0A816GCW2</accession>
<dbReference type="Proteomes" id="UP000663828">
    <property type="component" value="Unassembled WGS sequence"/>
</dbReference>
<feature type="transmembrane region" description="Helical" evidence="1">
    <location>
        <begin position="149"/>
        <end position="171"/>
    </location>
</feature>
<evidence type="ECO:0000313" key="3">
    <source>
        <dbReference type="EMBL" id="CAF1671975.1"/>
    </source>
</evidence>
<dbReference type="PANTHER" id="PTHR46137:SF3">
    <property type="entry name" value="OS05G0310600 PROTEIN"/>
    <property type="match status" value="1"/>
</dbReference>
<dbReference type="EMBL" id="CAJNOR010013189">
    <property type="protein sequence ID" value="CAF1671975.1"/>
    <property type="molecule type" value="Genomic_DNA"/>
</dbReference>